<name>A0ABW1BM01_9ACTN</name>
<dbReference type="Pfam" id="PF02515">
    <property type="entry name" value="CoA_transf_3"/>
    <property type="match status" value="1"/>
</dbReference>
<dbReference type="PANTHER" id="PTHR48207">
    <property type="entry name" value="SUCCINATE--HYDROXYMETHYLGLUTARATE COA-TRANSFERASE"/>
    <property type="match status" value="1"/>
</dbReference>
<accession>A0ABW1BM01</accession>
<reference evidence="2" key="1">
    <citation type="journal article" date="2019" name="Int. J. Syst. Evol. Microbiol.">
        <title>The Global Catalogue of Microorganisms (GCM) 10K type strain sequencing project: providing services to taxonomists for standard genome sequencing and annotation.</title>
        <authorList>
            <consortium name="The Broad Institute Genomics Platform"/>
            <consortium name="The Broad Institute Genome Sequencing Center for Infectious Disease"/>
            <person name="Wu L."/>
            <person name="Ma J."/>
        </authorList>
    </citation>
    <scope>NUCLEOTIDE SEQUENCE [LARGE SCALE GENOMIC DNA]</scope>
    <source>
        <strain evidence="2">CGMCC 4.7106</strain>
    </source>
</reference>
<dbReference type="EMBL" id="JBHSNW010000001">
    <property type="protein sequence ID" value="MFC5813794.1"/>
    <property type="molecule type" value="Genomic_DNA"/>
</dbReference>
<protein>
    <submittedName>
        <fullName evidence="1">CaiB/BaiF CoA transferase family protein</fullName>
    </submittedName>
</protein>
<dbReference type="InterPro" id="IPR003673">
    <property type="entry name" value="CoA-Trfase_fam_III"/>
</dbReference>
<sequence>MTRPLDGVLVVSMEQAVSAPYATRQLADLGARVIKVERPDGGDFARAFDTHANGTGAHFAWANRNKESLALDVKTPGGRRVVGELLARADVFTHNLVPGAAARLRLDGASLRAVHPRLVVCEISGYGTGGPYDGRKAYDLLVQAESGLTAITGSPEEPVKPGISVADIAAGMFAFSSVLAALLRRSATGEGCVLEVSMLDAMADWMGYPLVVRRHGTQPALAPGMSHPAIAPYDAYRAADGRLVTVSVQNDREWAKLAASVLGRPELADDPRYATNQARVAHRAVIDGLVADAIGAMDADRAVAALHAAGIGCGLVNDLAAVVDHPQLVARDRWLTVPAPAGPVSAPLPPPVTAAWQPPAGPVPGLGEHTEAVLRELGYDAAAIAKLRAEGAVRTSEERP</sequence>
<keyword evidence="2" id="KW-1185">Reference proteome</keyword>
<comment type="caution">
    <text evidence="1">The sequence shown here is derived from an EMBL/GenBank/DDBJ whole genome shotgun (WGS) entry which is preliminary data.</text>
</comment>
<dbReference type="PANTHER" id="PTHR48207:SF3">
    <property type="entry name" value="SUCCINATE--HYDROXYMETHYLGLUTARATE COA-TRANSFERASE"/>
    <property type="match status" value="1"/>
</dbReference>
<gene>
    <name evidence="1" type="ORF">ACFPUY_01795</name>
</gene>
<keyword evidence="1" id="KW-0808">Transferase</keyword>
<dbReference type="InterPro" id="IPR050483">
    <property type="entry name" value="CoA-transferase_III_domain"/>
</dbReference>
<organism evidence="1 2">
    <name type="scientific">Nonomuraea harbinensis</name>
    <dbReference type="NCBI Taxonomy" id="1286938"/>
    <lineage>
        <taxon>Bacteria</taxon>
        <taxon>Bacillati</taxon>
        <taxon>Actinomycetota</taxon>
        <taxon>Actinomycetes</taxon>
        <taxon>Streptosporangiales</taxon>
        <taxon>Streptosporangiaceae</taxon>
        <taxon>Nonomuraea</taxon>
    </lineage>
</organism>
<evidence type="ECO:0000313" key="2">
    <source>
        <dbReference type="Proteomes" id="UP001596096"/>
    </source>
</evidence>
<dbReference type="RefSeq" id="WP_219542898.1">
    <property type="nucleotide sequence ID" value="NZ_JAHKRN010000001.1"/>
</dbReference>
<dbReference type="Proteomes" id="UP001596096">
    <property type="component" value="Unassembled WGS sequence"/>
</dbReference>
<proteinExistence type="predicted"/>
<evidence type="ECO:0000313" key="1">
    <source>
        <dbReference type="EMBL" id="MFC5813794.1"/>
    </source>
</evidence>
<dbReference type="GO" id="GO:0016740">
    <property type="term" value="F:transferase activity"/>
    <property type="evidence" value="ECO:0007669"/>
    <property type="project" value="UniProtKB-KW"/>
</dbReference>